<dbReference type="Proteomes" id="UP000002318">
    <property type="component" value="Chromosome"/>
</dbReference>
<dbReference type="InterPro" id="IPR050986">
    <property type="entry name" value="GutQ/KpsF_isomerases"/>
</dbReference>
<protein>
    <submittedName>
        <fullName evidence="2">Sugar isomerase (SIS)</fullName>
    </submittedName>
</protein>
<proteinExistence type="predicted"/>
<dbReference type="Gene3D" id="3.40.50.10490">
    <property type="entry name" value="Glucose-6-phosphate isomerase like protein, domain 1"/>
    <property type="match status" value="1"/>
</dbReference>
<evidence type="ECO:0000313" key="3">
    <source>
        <dbReference type="Proteomes" id="UP000002318"/>
    </source>
</evidence>
<dbReference type="HOGENOM" id="CLU_040681_5_4_12"/>
<dbReference type="InterPro" id="IPR046348">
    <property type="entry name" value="SIS_dom_sf"/>
</dbReference>
<keyword evidence="2" id="KW-0413">Isomerase</keyword>
<keyword evidence="3" id="KW-1185">Reference proteome</keyword>
<sequence>MMEAQTWREALHRFVDTASTELGRYKELVTSEIYDDAVDIILDAEKKGNRVHITGIGKPAHVAEYMASLFSSTGTPAYYLHGTEAVHGSCGQLVPGDVVICISNSGETAELKATVGAIKKNGCKIISVTGNPKSWLAQEGDAHLFAGVGKEGGPLDRAPRVSVLVEIFILQGLSIILQSIREVTPEQYIIWHPGGALGELRDHEKREVRRSVC</sequence>
<gene>
    <name evidence="2" type="ordered locus">Spirs_0800</name>
</gene>
<dbReference type="KEGG" id="ssm:Spirs_0800"/>
<evidence type="ECO:0000259" key="1">
    <source>
        <dbReference type="PROSITE" id="PS51464"/>
    </source>
</evidence>
<dbReference type="GO" id="GO:0016853">
    <property type="term" value="F:isomerase activity"/>
    <property type="evidence" value="ECO:0007669"/>
    <property type="project" value="UniProtKB-KW"/>
</dbReference>
<dbReference type="InterPro" id="IPR035474">
    <property type="entry name" value="SIS_Kpsf"/>
</dbReference>
<dbReference type="PANTHER" id="PTHR42745">
    <property type="match status" value="1"/>
</dbReference>
<dbReference type="AlphaFoldDB" id="E1RC55"/>
<accession>E1RC55</accession>
<feature type="domain" description="SIS" evidence="1">
    <location>
        <begin position="41"/>
        <end position="185"/>
    </location>
</feature>
<evidence type="ECO:0000313" key="2">
    <source>
        <dbReference type="EMBL" id="ADK79935.1"/>
    </source>
</evidence>
<dbReference type="InterPro" id="IPR001347">
    <property type="entry name" value="SIS_dom"/>
</dbReference>
<dbReference type="RefSeq" id="WP_013253399.1">
    <property type="nucleotide sequence ID" value="NC_014364.1"/>
</dbReference>
<dbReference type="CDD" id="cd05014">
    <property type="entry name" value="SIS_Kpsf"/>
    <property type="match status" value="1"/>
</dbReference>
<dbReference type="eggNOG" id="COG0794">
    <property type="taxonomic scope" value="Bacteria"/>
</dbReference>
<organism evidence="2 3">
    <name type="scientific">Sediminispirochaeta smaragdinae (strain DSM 11293 / JCM 15392 / SEBR 4228)</name>
    <name type="common">Spirochaeta smaragdinae</name>
    <dbReference type="NCBI Taxonomy" id="573413"/>
    <lineage>
        <taxon>Bacteria</taxon>
        <taxon>Pseudomonadati</taxon>
        <taxon>Spirochaetota</taxon>
        <taxon>Spirochaetia</taxon>
        <taxon>Spirochaetales</taxon>
        <taxon>Spirochaetaceae</taxon>
        <taxon>Sediminispirochaeta</taxon>
    </lineage>
</organism>
<dbReference type="PANTHER" id="PTHR42745:SF1">
    <property type="entry name" value="ARABINOSE 5-PHOSPHATE ISOMERASE KDSD"/>
    <property type="match status" value="1"/>
</dbReference>
<dbReference type="EMBL" id="CP002116">
    <property type="protein sequence ID" value="ADK79935.1"/>
    <property type="molecule type" value="Genomic_DNA"/>
</dbReference>
<reference evidence="2 3" key="1">
    <citation type="journal article" date="2010" name="Stand. Genomic Sci.">
        <title>Complete genome sequence of Spirochaeta smaragdinae type strain (SEBR 4228).</title>
        <authorList>
            <person name="Mavromatis K."/>
            <person name="Yasawong M."/>
            <person name="Chertkov O."/>
            <person name="Lapidus A."/>
            <person name="Lucas S."/>
            <person name="Nolan M."/>
            <person name="Del Rio T.G."/>
            <person name="Tice H."/>
            <person name="Cheng J.F."/>
            <person name="Pitluck S."/>
            <person name="Liolios K."/>
            <person name="Ivanova N."/>
            <person name="Tapia R."/>
            <person name="Han C."/>
            <person name="Bruce D."/>
            <person name="Goodwin L."/>
            <person name="Pati A."/>
            <person name="Chen A."/>
            <person name="Palaniappan K."/>
            <person name="Land M."/>
            <person name="Hauser L."/>
            <person name="Chang Y.J."/>
            <person name="Jeffries C.D."/>
            <person name="Detter J.C."/>
            <person name="Rohde M."/>
            <person name="Brambilla E."/>
            <person name="Spring S."/>
            <person name="Goker M."/>
            <person name="Sikorski J."/>
            <person name="Woyke T."/>
            <person name="Bristow J."/>
            <person name="Eisen J.A."/>
            <person name="Markowitz V."/>
            <person name="Hugenholtz P."/>
            <person name="Klenk H.P."/>
            <person name="Kyrpides N.C."/>
        </authorList>
    </citation>
    <scope>NUCLEOTIDE SEQUENCE [LARGE SCALE GENOMIC DNA]</scope>
    <source>
        <strain evidence="3">DSM 11293 / JCM 15392 / SEBR 4228</strain>
    </source>
</reference>
<name>E1RC55_SEDSS</name>
<dbReference type="GO" id="GO:0097367">
    <property type="term" value="F:carbohydrate derivative binding"/>
    <property type="evidence" value="ECO:0007669"/>
    <property type="project" value="InterPro"/>
</dbReference>
<dbReference type="SUPFAM" id="SSF53697">
    <property type="entry name" value="SIS domain"/>
    <property type="match status" value="1"/>
</dbReference>
<dbReference type="PROSITE" id="PS51464">
    <property type="entry name" value="SIS"/>
    <property type="match status" value="1"/>
</dbReference>
<dbReference type="Pfam" id="PF01380">
    <property type="entry name" value="SIS"/>
    <property type="match status" value="1"/>
</dbReference>
<dbReference type="STRING" id="573413.Spirs_0800"/>
<dbReference type="GO" id="GO:1901135">
    <property type="term" value="P:carbohydrate derivative metabolic process"/>
    <property type="evidence" value="ECO:0007669"/>
    <property type="project" value="InterPro"/>
</dbReference>